<dbReference type="PANTHER" id="PTHR30466">
    <property type="entry name" value="FLAVIN REDUCTASE"/>
    <property type="match status" value="1"/>
</dbReference>
<dbReference type="Gene3D" id="2.30.110.10">
    <property type="entry name" value="Electron Transport, Fmn-binding Protein, Chain A"/>
    <property type="match status" value="1"/>
</dbReference>
<dbReference type="EMBL" id="CP008889">
    <property type="protein sequence ID" value="AIF40302.1"/>
    <property type="molecule type" value="Genomic_DNA"/>
</dbReference>
<dbReference type="KEGG" id="dni:HX89_04305"/>
<dbReference type="GeneID" id="41840420"/>
<dbReference type="SUPFAM" id="SSF50475">
    <property type="entry name" value="FMN-binding split barrel"/>
    <property type="match status" value="1"/>
</dbReference>
<dbReference type="InterPro" id="IPR050268">
    <property type="entry name" value="NADH-dep_flavin_reductase"/>
</dbReference>
<dbReference type="eggNOG" id="COG1853">
    <property type="taxonomic scope" value="Bacteria"/>
</dbReference>
<dbReference type="InterPro" id="IPR012349">
    <property type="entry name" value="Split_barrel_FMN-bd"/>
</dbReference>
<dbReference type="SMART" id="SM00903">
    <property type="entry name" value="Flavin_Reduct"/>
    <property type="match status" value="1"/>
</dbReference>
<evidence type="ECO:0000313" key="3">
    <source>
        <dbReference type="Proteomes" id="UP000027986"/>
    </source>
</evidence>
<organism evidence="2 3">
    <name type="scientific">Dermacoccus nishinomiyaensis</name>
    <dbReference type="NCBI Taxonomy" id="1274"/>
    <lineage>
        <taxon>Bacteria</taxon>
        <taxon>Bacillati</taxon>
        <taxon>Actinomycetota</taxon>
        <taxon>Actinomycetes</taxon>
        <taxon>Micrococcales</taxon>
        <taxon>Dermacoccaceae</taxon>
        <taxon>Dermacoccus</taxon>
    </lineage>
</organism>
<dbReference type="AlphaFoldDB" id="A0A075JG86"/>
<evidence type="ECO:0000313" key="2">
    <source>
        <dbReference type="EMBL" id="AIF40302.1"/>
    </source>
</evidence>
<dbReference type="PANTHER" id="PTHR30466:SF1">
    <property type="entry name" value="FMN REDUCTASE (NADH) RUTF"/>
    <property type="match status" value="1"/>
</dbReference>
<dbReference type="GO" id="GO:0042602">
    <property type="term" value="F:riboflavin reductase (NADPH) activity"/>
    <property type="evidence" value="ECO:0007669"/>
    <property type="project" value="TreeGrafter"/>
</dbReference>
<dbReference type="HOGENOM" id="CLU_059021_1_4_11"/>
<dbReference type="STRING" id="1274.HX89_04305"/>
<keyword evidence="1" id="KW-0560">Oxidoreductase</keyword>
<dbReference type="Pfam" id="PF01613">
    <property type="entry name" value="Flavin_Reduct"/>
    <property type="match status" value="1"/>
</dbReference>
<dbReference type="InterPro" id="IPR002563">
    <property type="entry name" value="Flavin_Rdtase-like_dom"/>
</dbReference>
<keyword evidence="3" id="KW-1185">Reference proteome</keyword>
<proteinExistence type="predicted"/>
<sequence length="167" mass="18081">MTSHHEPVDPDHYRKAIGRLATGVSVVTTRVGDIDHAMTINSLTSVSLDPVLMLISVEREARFFEAVMERGEWAVSLLGASAKPIASWLATRGRPLHGQLDRVPHHRGDATGLALVDDALAEFECRTVSTLDAGDHTIVVGEVLTLAVGDAPEDALTYYRGAFGRLR</sequence>
<reference evidence="2 3" key="1">
    <citation type="submission" date="2014-07" db="EMBL/GenBank/DDBJ databases">
        <title>Genome Sequencing of Dermacoccus nishinomiyaensis.</title>
        <authorList>
            <person name="Hong K.W."/>
            <person name="Chan K.G."/>
        </authorList>
    </citation>
    <scope>NUCLEOTIDE SEQUENCE [LARGE SCALE GENOMIC DNA]</scope>
    <source>
        <strain evidence="2 3">M25</strain>
    </source>
</reference>
<dbReference type="RefSeq" id="WP_006947412.1">
    <property type="nucleotide sequence ID" value="NZ_CAKZHM010000081.1"/>
</dbReference>
<protein>
    <submittedName>
        <fullName evidence="2">Reductase</fullName>
    </submittedName>
</protein>
<dbReference type="OrthoDB" id="9792858at2"/>
<accession>A0A075JG86</accession>
<name>A0A075JG86_9MICO</name>
<gene>
    <name evidence="2" type="ORF">HX89_04305</name>
</gene>
<dbReference type="GO" id="GO:0010181">
    <property type="term" value="F:FMN binding"/>
    <property type="evidence" value="ECO:0007669"/>
    <property type="project" value="InterPro"/>
</dbReference>
<evidence type="ECO:0000256" key="1">
    <source>
        <dbReference type="ARBA" id="ARBA00023002"/>
    </source>
</evidence>
<dbReference type="Proteomes" id="UP000027986">
    <property type="component" value="Chromosome"/>
</dbReference>